<dbReference type="InterPro" id="IPR013087">
    <property type="entry name" value="Znf_C2H2_type"/>
</dbReference>
<keyword evidence="6" id="KW-1185">Reference proteome</keyword>
<sequence>MKQVSDLRYQNELITKERDKAQKERDALQLEKIHLLSALEEERKAREVLVARKRKEEAELNKTVTESNRVPDCPLTETPTVDVINVKEENEMSLTEVHNVEMKDIGSEDADMEPKTEEDITIKEEEIECGDPLLTFPCQFCEIVYATQSDLENHIKEEHEKGEMLTCCSCYKMFSDGIALKLHRVVHHQAKLSKKEEEELAALHSDVSDDRFRKISEANTAGRSTTHMPWKLRSSSSGDKPSAVRKHDDPTSTSQEAGDSTSSPGGAPSSRSYSSGPGSSTSRQAGAAGRRGCQTQSFLDLLDESDFSESDDDWLPEAVTSAGRLIGVEEAVTSSDSDSEEDLQETSVSSAREPRRLTITTGEAAVLRFVRSVDAGTSIFFDRYFTSSNLLCDLYDRGLRGTGIIKKNMVPKEAKQKLKTEAALRKEGRGASDCQVRNDNKVAVTAWYDKKLVLMASNEFSIDDEDICQRWSKVTNARVDVKRPRVVREYNRAMGGVDVHDQLVSYYRSPNRTKKWTVRVVLHLLDAVTVNCWLEYRKDMESKSKQYLDFKLILADQLMSGDFLDHATDSQSISDASPVSVDFTDSETEPPPKAAKQGLTPLPNRAERKKGASHLPIIIDDKNSFRRCRREGFRNRDRPEGESWRRFWVLFSVSSPSWPRPARLSRSRTSPPRSTGSWFCR</sequence>
<evidence type="ECO:0000259" key="4">
    <source>
        <dbReference type="PROSITE" id="PS50157"/>
    </source>
</evidence>
<evidence type="ECO:0000256" key="3">
    <source>
        <dbReference type="SAM" id="MobiDB-lite"/>
    </source>
</evidence>
<name>A0A3R7Q4S0_PENVA</name>
<dbReference type="AlphaFoldDB" id="A0A3R7Q4S0"/>
<dbReference type="PANTHER" id="PTHR47272:SF2">
    <property type="entry name" value="PIGGYBAC TRANSPOSABLE ELEMENT-DERIVED PROTEIN 3-LIKE"/>
    <property type="match status" value="1"/>
</dbReference>
<gene>
    <name evidence="5" type="ORF">C7M84_009474</name>
</gene>
<protein>
    <submittedName>
        <fullName evidence="5">Putative piggyBac transposable element-derived protein 3-like</fullName>
    </submittedName>
</protein>
<dbReference type="Pfam" id="PF13843">
    <property type="entry name" value="DDE_Tnp_1_7"/>
    <property type="match status" value="1"/>
</dbReference>
<dbReference type="PROSITE" id="PS50157">
    <property type="entry name" value="ZINC_FINGER_C2H2_2"/>
    <property type="match status" value="1"/>
</dbReference>
<dbReference type="EMBL" id="QCYY01000022">
    <property type="protein sequence ID" value="ROT86068.1"/>
    <property type="molecule type" value="Genomic_DNA"/>
</dbReference>
<feature type="region of interest" description="Disordered" evidence="3">
    <location>
        <begin position="331"/>
        <end position="355"/>
    </location>
</feature>
<feature type="region of interest" description="Disordered" evidence="3">
    <location>
        <begin position="573"/>
        <end position="613"/>
    </location>
</feature>
<evidence type="ECO:0000256" key="1">
    <source>
        <dbReference type="PROSITE-ProRule" id="PRU00042"/>
    </source>
</evidence>
<dbReference type="GO" id="GO:0008270">
    <property type="term" value="F:zinc ion binding"/>
    <property type="evidence" value="ECO:0007669"/>
    <property type="project" value="UniProtKB-KW"/>
</dbReference>
<organism evidence="5 6">
    <name type="scientific">Penaeus vannamei</name>
    <name type="common">Whiteleg shrimp</name>
    <name type="synonym">Litopenaeus vannamei</name>
    <dbReference type="NCBI Taxonomy" id="6689"/>
    <lineage>
        <taxon>Eukaryota</taxon>
        <taxon>Metazoa</taxon>
        <taxon>Ecdysozoa</taxon>
        <taxon>Arthropoda</taxon>
        <taxon>Crustacea</taxon>
        <taxon>Multicrustacea</taxon>
        <taxon>Malacostraca</taxon>
        <taxon>Eumalacostraca</taxon>
        <taxon>Eucarida</taxon>
        <taxon>Decapoda</taxon>
        <taxon>Dendrobranchiata</taxon>
        <taxon>Penaeoidea</taxon>
        <taxon>Penaeidae</taxon>
        <taxon>Penaeus</taxon>
    </lineage>
</organism>
<keyword evidence="1" id="KW-0862">Zinc</keyword>
<accession>A0A3R7Q4S0</accession>
<feature type="compositionally biased region" description="Polar residues" evidence="3">
    <location>
        <begin position="217"/>
        <end position="239"/>
    </location>
</feature>
<feature type="region of interest" description="Disordered" evidence="3">
    <location>
        <begin position="217"/>
        <end position="292"/>
    </location>
</feature>
<comment type="caution">
    <text evidence="5">The sequence shown here is derived from an EMBL/GenBank/DDBJ whole genome shotgun (WGS) entry which is preliminary data.</text>
</comment>
<evidence type="ECO:0000256" key="2">
    <source>
        <dbReference type="SAM" id="Coils"/>
    </source>
</evidence>
<evidence type="ECO:0000313" key="5">
    <source>
        <dbReference type="EMBL" id="ROT86068.1"/>
    </source>
</evidence>
<keyword evidence="1" id="KW-0863">Zinc-finger</keyword>
<feature type="compositionally biased region" description="Low complexity" evidence="3">
    <location>
        <begin position="660"/>
        <end position="674"/>
    </location>
</feature>
<dbReference type="Proteomes" id="UP000283509">
    <property type="component" value="Unassembled WGS sequence"/>
</dbReference>
<feature type="region of interest" description="Disordered" evidence="3">
    <location>
        <begin position="656"/>
        <end position="681"/>
    </location>
</feature>
<reference evidence="5 6" key="2">
    <citation type="submission" date="2019-01" db="EMBL/GenBank/DDBJ databases">
        <title>The decoding of complex shrimp genome reveals the adaptation for benthos swimmer, frequently molting mechanism and breeding impact on genome.</title>
        <authorList>
            <person name="Sun Y."/>
            <person name="Gao Y."/>
            <person name="Yu Y."/>
        </authorList>
    </citation>
    <scope>NUCLEOTIDE SEQUENCE [LARGE SCALE GENOMIC DNA]</scope>
    <source>
        <tissue evidence="5">Muscle</tissue>
    </source>
</reference>
<dbReference type="SUPFAM" id="SSF57667">
    <property type="entry name" value="beta-beta-alpha zinc fingers"/>
    <property type="match status" value="1"/>
</dbReference>
<dbReference type="OrthoDB" id="6374395at2759"/>
<feature type="domain" description="C2H2-type" evidence="4">
    <location>
        <begin position="165"/>
        <end position="192"/>
    </location>
</feature>
<dbReference type="STRING" id="6689.A0A3R7Q4S0"/>
<feature type="compositionally biased region" description="Low complexity" evidence="3">
    <location>
        <begin position="257"/>
        <end position="283"/>
    </location>
</feature>
<evidence type="ECO:0000313" key="6">
    <source>
        <dbReference type="Proteomes" id="UP000283509"/>
    </source>
</evidence>
<dbReference type="Gene3D" id="3.30.160.60">
    <property type="entry name" value="Classic Zinc Finger"/>
    <property type="match status" value="1"/>
</dbReference>
<keyword evidence="1" id="KW-0479">Metal-binding</keyword>
<dbReference type="SMART" id="SM00355">
    <property type="entry name" value="ZnF_C2H2"/>
    <property type="match status" value="2"/>
</dbReference>
<keyword evidence="2" id="KW-0175">Coiled coil</keyword>
<dbReference type="PANTHER" id="PTHR47272">
    <property type="entry name" value="DDE_TNP_1_7 DOMAIN-CONTAINING PROTEIN"/>
    <property type="match status" value="1"/>
</dbReference>
<proteinExistence type="predicted"/>
<feature type="coiled-coil region" evidence="2">
    <location>
        <begin position="4"/>
        <end position="59"/>
    </location>
</feature>
<dbReference type="InterPro" id="IPR036236">
    <property type="entry name" value="Znf_C2H2_sf"/>
</dbReference>
<dbReference type="InterPro" id="IPR029526">
    <property type="entry name" value="PGBD"/>
</dbReference>
<reference evidence="5 6" key="1">
    <citation type="submission" date="2018-04" db="EMBL/GenBank/DDBJ databases">
        <authorList>
            <person name="Zhang X."/>
            <person name="Yuan J."/>
            <person name="Li F."/>
            <person name="Xiang J."/>
        </authorList>
    </citation>
    <scope>NUCLEOTIDE SEQUENCE [LARGE SCALE GENOMIC DNA]</scope>
    <source>
        <tissue evidence="5">Muscle</tissue>
    </source>
</reference>
<dbReference type="PROSITE" id="PS00028">
    <property type="entry name" value="ZINC_FINGER_C2H2_1"/>
    <property type="match status" value="2"/>
</dbReference>